<dbReference type="InterPro" id="IPR045582">
    <property type="entry name" value="Trehalase-like_N"/>
</dbReference>
<proteinExistence type="inferred from homology"/>
<evidence type="ECO:0000259" key="2">
    <source>
        <dbReference type="Pfam" id="PF00723"/>
    </source>
</evidence>
<dbReference type="Pfam" id="PF19291">
    <property type="entry name" value="TREH_N"/>
    <property type="match status" value="1"/>
</dbReference>
<dbReference type="RefSeq" id="WP_089669969.1">
    <property type="nucleotide sequence ID" value="NZ_FOJA01000001.1"/>
</dbReference>
<feature type="domain" description="Trehalase-like N-terminal" evidence="3">
    <location>
        <begin position="6"/>
        <end position="158"/>
    </location>
</feature>
<dbReference type="AlphaFoldDB" id="A0A1I0QJU3"/>
<dbReference type="Gene3D" id="1.50.10.10">
    <property type="match status" value="1"/>
</dbReference>
<dbReference type="STRING" id="355548.SAMN04487945_2675"/>
<dbReference type="Proteomes" id="UP000198518">
    <property type="component" value="Unassembled WGS sequence"/>
</dbReference>
<gene>
    <name evidence="4" type="ORF">SAMN04487945_2675</name>
</gene>
<dbReference type="SUPFAM" id="SSF48208">
    <property type="entry name" value="Six-hairpin glycosidases"/>
    <property type="match status" value="1"/>
</dbReference>
<dbReference type="Pfam" id="PF00723">
    <property type="entry name" value="Glyco_hydro_15"/>
    <property type="match status" value="1"/>
</dbReference>
<dbReference type="PANTHER" id="PTHR31616:SF0">
    <property type="entry name" value="GLUCAN 1,4-ALPHA-GLUCOSIDASE"/>
    <property type="match status" value="1"/>
</dbReference>
<dbReference type="InterPro" id="IPR008928">
    <property type="entry name" value="6-hairpin_glycosidase_sf"/>
</dbReference>
<sequence length="621" mass="69003">MGYRPLSEYGVVGNDDRCALVGSDGAVDWCCFPTVDSPSVFGRLLDAERGGHLSVAPTDSYDSGQSYLSRTNILETTFRTDSGRATLVDFMPAGGDDRDPETQQELFRHLRCETGQLTVEIDCKPRFDYARADTRVEEESAGIVARGDGDALHLQVYGPVSLRPTDGRAVGTVTLEAGDSVWFVVQYDHVRPTSPAACRRIRAETVAYWRQYASTIESRASSVVGDDPWLDEVVRSALVLKLLTNDDTSAVYAAPTTSLPEVFGGRRNWDYRYNWIRDSNFAVQALANLGDSDAADRYYEWLLDVCHDDPAEIQPLYGAHGETDLSESFLDHLDGYRFSAPVRVGNLAAEQRQLDAYGILVQGLYEAVQRGYDLSEGDWQWVRRVVDHVCDVWDEPDSGIWEFRVEPRHYVHSKLLCWVALDRGIELAARRDGDADTDRWTAERASLRAAIEDRGYSETAGSFVQHFDTDETLDAACLLIPLYEFLPPGDGRVQSTLDAVVDGLLTDDGLVRRAKGPDIPPAGRGAFLFCSFWLVDALVLADRVDEARECFTTVLDHVDSPALLPERIDPATGEFLGNYPQAFSHTGLINSVIYLGSVDDDDTLPPDAFPNDRGVHPLFRF</sequence>
<organism evidence="4 5">
    <name type="scientific">Halobacterium jilantaiense</name>
    <dbReference type="NCBI Taxonomy" id="355548"/>
    <lineage>
        <taxon>Archaea</taxon>
        <taxon>Methanobacteriati</taxon>
        <taxon>Methanobacteriota</taxon>
        <taxon>Stenosarchaea group</taxon>
        <taxon>Halobacteria</taxon>
        <taxon>Halobacteriales</taxon>
        <taxon>Halobacteriaceae</taxon>
        <taxon>Halobacterium</taxon>
    </lineage>
</organism>
<dbReference type="PANTHER" id="PTHR31616">
    <property type="entry name" value="TREHALASE"/>
    <property type="match status" value="1"/>
</dbReference>
<accession>A0A1I0QJU3</accession>
<evidence type="ECO:0000313" key="4">
    <source>
        <dbReference type="EMBL" id="SEW27391.1"/>
    </source>
</evidence>
<keyword evidence="5" id="KW-1185">Reference proteome</keyword>
<name>A0A1I0QJU3_9EURY</name>
<dbReference type="InterPro" id="IPR011613">
    <property type="entry name" value="GH15-like"/>
</dbReference>
<dbReference type="InterPro" id="IPR012341">
    <property type="entry name" value="6hp_glycosidase-like_sf"/>
</dbReference>
<feature type="domain" description="GH15-like" evidence="2">
    <location>
        <begin position="231"/>
        <end position="590"/>
    </location>
</feature>
<evidence type="ECO:0000259" key="3">
    <source>
        <dbReference type="Pfam" id="PF19291"/>
    </source>
</evidence>
<protein>
    <submittedName>
        <fullName evidence="4">Glucoamylase (Glucan-1,4-alpha-glucosidase), GH15 family</fullName>
    </submittedName>
</protein>
<dbReference type="OrthoDB" id="36362at2157"/>
<evidence type="ECO:0000313" key="5">
    <source>
        <dbReference type="Proteomes" id="UP000198518"/>
    </source>
</evidence>
<dbReference type="GO" id="GO:0005975">
    <property type="term" value="P:carbohydrate metabolic process"/>
    <property type="evidence" value="ECO:0007669"/>
    <property type="project" value="InterPro"/>
</dbReference>
<reference evidence="4 5" key="1">
    <citation type="submission" date="2016-10" db="EMBL/GenBank/DDBJ databases">
        <authorList>
            <person name="de Groot N.N."/>
        </authorList>
    </citation>
    <scope>NUCLEOTIDE SEQUENCE [LARGE SCALE GENOMIC DNA]</scope>
    <source>
        <strain evidence="4 5">CGMCC 1.5337</strain>
    </source>
</reference>
<dbReference type="GO" id="GO:0004553">
    <property type="term" value="F:hydrolase activity, hydrolyzing O-glycosyl compounds"/>
    <property type="evidence" value="ECO:0007669"/>
    <property type="project" value="UniProtKB-ARBA"/>
</dbReference>
<evidence type="ECO:0000256" key="1">
    <source>
        <dbReference type="ARBA" id="ARBA00006188"/>
    </source>
</evidence>
<comment type="similarity">
    <text evidence="1">Belongs to the glycosyl hydrolase 15 family.</text>
</comment>
<dbReference type="EMBL" id="FOJA01000001">
    <property type="protein sequence ID" value="SEW27391.1"/>
    <property type="molecule type" value="Genomic_DNA"/>
</dbReference>